<keyword evidence="3" id="KW-1185">Reference proteome</keyword>
<dbReference type="CDD" id="cd06142">
    <property type="entry name" value="RNaseD_exo"/>
    <property type="match status" value="1"/>
</dbReference>
<dbReference type="GO" id="GO:0006139">
    <property type="term" value="P:nucleobase-containing compound metabolic process"/>
    <property type="evidence" value="ECO:0007669"/>
    <property type="project" value="InterPro"/>
</dbReference>
<evidence type="ECO:0000313" key="2">
    <source>
        <dbReference type="EMBL" id="TQL58780.1"/>
    </source>
</evidence>
<gene>
    <name evidence="2" type="ORF">FB474_0118</name>
</gene>
<dbReference type="InterPro" id="IPR012337">
    <property type="entry name" value="RNaseH-like_sf"/>
</dbReference>
<dbReference type="EMBL" id="VFOQ01000001">
    <property type="protein sequence ID" value="TQL58780.1"/>
    <property type="molecule type" value="Genomic_DNA"/>
</dbReference>
<dbReference type="AlphaFoldDB" id="A0A542ZET8"/>
<dbReference type="InterPro" id="IPR002562">
    <property type="entry name" value="3'-5'_exonuclease_dom"/>
</dbReference>
<dbReference type="GO" id="GO:0003676">
    <property type="term" value="F:nucleic acid binding"/>
    <property type="evidence" value="ECO:0007669"/>
    <property type="project" value="InterPro"/>
</dbReference>
<organism evidence="2 3">
    <name type="scientific">Oryzihumus leptocrescens</name>
    <dbReference type="NCBI Taxonomy" id="297536"/>
    <lineage>
        <taxon>Bacteria</taxon>
        <taxon>Bacillati</taxon>
        <taxon>Actinomycetota</taxon>
        <taxon>Actinomycetes</taxon>
        <taxon>Micrococcales</taxon>
        <taxon>Intrasporangiaceae</taxon>
        <taxon>Oryzihumus</taxon>
    </lineage>
</organism>
<feature type="domain" description="3'-5' exonuclease" evidence="1">
    <location>
        <begin position="1"/>
        <end position="174"/>
    </location>
</feature>
<accession>A0A542ZET8</accession>
<dbReference type="Pfam" id="PF01612">
    <property type="entry name" value="DNA_pol_A_exo1"/>
    <property type="match status" value="1"/>
</dbReference>
<evidence type="ECO:0000313" key="3">
    <source>
        <dbReference type="Proteomes" id="UP000319514"/>
    </source>
</evidence>
<dbReference type="PANTHER" id="PTHR47649">
    <property type="entry name" value="RIBONUCLEASE D"/>
    <property type="match status" value="1"/>
</dbReference>
<dbReference type="SUPFAM" id="SSF53098">
    <property type="entry name" value="Ribonuclease H-like"/>
    <property type="match status" value="1"/>
</dbReference>
<dbReference type="InterPro" id="IPR051086">
    <property type="entry name" value="RNase_D-like"/>
</dbReference>
<dbReference type="GO" id="GO:0008408">
    <property type="term" value="F:3'-5' exonuclease activity"/>
    <property type="evidence" value="ECO:0007669"/>
    <property type="project" value="InterPro"/>
</dbReference>
<sequence length="206" mass="22197">MSVAFFDGDLPPELSLKLRAQPSVAVDTETSGLDWSADQLLLCQLFSPATGPVLLRNVSGVPGELAALIADPKVVKVLHHAPFDLRFLEARWGIRAGSVACTKAASKLLNPSGAHEEHSLKSVLDRYLGVKLEKGAVRTSDWSTPVLSDEQVEYATGDVSHLLELHRAMSAALEAKSLTEIYAQVCAYMPIDAHLEVTGVPNPLVY</sequence>
<name>A0A542ZET8_9MICO</name>
<dbReference type="SMART" id="SM00474">
    <property type="entry name" value="35EXOc"/>
    <property type="match status" value="1"/>
</dbReference>
<dbReference type="InterPro" id="IPR036397">
    <property type="entry name" value="RNaseH_sf"/>
</dbReference>
<comment type="caution">
    <text evidence="2">The sequence shown here is derived from an EMBL/GenBank/DDBJ whole genome shotgun (WGS) entry which is preliminary data.</text>
</comment>
<dbReference type="PANTHER" id="PTHR47649:SF1">
    <property type="entry name" value="RIBONUCLEASE D"/>
    <property type="match status" value="1"/>
</dbReference>
<proteinExistence type="predicted"/>
<dbReference type="Proteomes" id="UP000319514">
    <property type="component" value="Unassembled WGS sequence"/>
</dbReference>
<evidence type="ECO:0000259" key="1">
    <source>
        <dbReference type="SMART" id="SM00474"/>
    </source>
</evidence>
<reference evidence="2 3" key="1">
    <citation type="submission" date="2019-06" db="EMBL/GenBank/DDBJ databases">
        <title>Sequencing the genomes of 1000 actinobacteria strains.</title>
        <authorList>
            <person name="Klenk H.-P."/>
        </authorList>
    </citation>
    <scope>NUCLEOTIDE SEQUENCE [LARGE SCALE GENOMIC DNA]</scope>
    <source>
        <strain evidence="2 3">DSM 18082</strain>
    </source>
</reference>
<protein>
    <submittedName>
        <fullName evidence="2">Ribonuclease D</fullName>
    </submittedName>
</protein>
<dbReference type="Gene3D" id="3.30.420.10">
    <property type="entry name" value="Ribonuclease H-like superfamily/Ribonuclease H"/>
    <property type="match status" value="1"/>
</dbReference>